<keyword evidence="2" id="KW-1185">Reference proteome</keyword>
<accession>A0A9W6XLC7</accession>
<evidence type="ECO:0000313" key="2">
    <source>
        <dbReference type="Proteomes" id="UP001165083"/>
    </source>
</evidence>
<gene>
    <name evidence="1" type="ORF">Plil01_001657300</name>
</gene>
<proteinExistence type="predicted"/>
<evidence type="ECO:0000313" key="1">
    <source>
        <dbReference type="EMBL" id="GMF40789.1"/>
    </source>
</evidence>
<dbReference type="AlphaFoldDB" id="A0A9W6XLC7"/>
<dbReference type="EMBL" id="BSXW01002096">
    <property type="protein sequence ID" value="GMF40789.1"/>
    <property type="molecule type" value="Genomic_DNA"/>
</dbReference>
<dbReference type="OrthoDB" id="119895at2759"/>
<organism evidence="1 2">
    <name type="scientific">Phytophthora lilii</name>
    <dbReference type="NCBI Taxonomy" id="2077276"/>
    <lineage>
        <taxon>Eukaryota</taxon>
        <taxon>Sar</taxon>
        <taxon>Stramenopiles</taxon>
        <taxon>Oomycota</taxon>
        <taxon>Peronosporomycetes</taxon>
        <taxon>Peronosporales</taxon>
        <taxon>Peronosporaceae</taxon>
        <taxon>Phytophthora</taxon>
    </lineage>
</organism>
<sequence>MSSFTTDTVSHVASSALRAPTASLGHGRISNVYMDKPLPSLASFANQEPCNAEKVVVARRRKPTKTPAATDIEIRRQRNRMHQARFIAKQKTTTARLVSGIHRLQEEIQELRLQRQFVSFAVPLRQTRWAVAVEYFRLFRNGLKDTMPQNGPDNALVPVESQVQRNFLQSTMAPDVASSMGFGVESILQNWRLISICHPDLDVQLTRLEDGPGDSLIAHERHFHCD</sequence>
<protein>
    <submittedName>
        <fullName evidence="1">Unnamed protein product</fullName>
    </submittedName>
</protein>
<comment type="caution">
    <text evidence="1">The sequence shown here is derived from an EMBL/GenBank/DDBJ whole genome shotgun (WGS) entry which is preliminary data.</text>
</comment>
<dbReference type="CDD" id="cd14686">
    <property type="entry name" value="bZIP"/>
    <property type="match status" value="1"/>
</dbReference>
<name>A0A9W6XLC7_9STRA</name>
<dbReference type="Proteomes" id="UP001165083">
    <property type="component" value="Unassembled WGS sequence"/>
</dbReference>
<reference evidence="1" key="1">
    <citation type="submission" date="2023-04" db="EMBL/GenBank/DDBJ databases">
        <title>Phytophthora lilii NBRC 32176.</title>
        <authorList>
            <person name="Ichikawa N."/>
            <person name="Sato H."/>
            <person name="Tonouchi N."/>
        </authorList>
    </citation>
    <scope>NUCLEOTIDE SEQUENCE</scope>
    <source>
        <strain evidence="1">NBRC 32176</strain>
    </source>
</reference>